<keyword evidence="2" id="KW-1185">Reference proteome</keyword>
<evidence type="ECO:0000313" key="2">
    <source>
        <dbReference type="Proteomes" id="UP000076632"/>
    </source>
</evidence>
<evidence type="ECO:0000313" key="1">
    <source>
        <dbReference type="EMBL" id="KZF18805.1"/>
    </source>
</evidence>
<sequence>MDSLKFGVTIPAVIITLDKPQQTYTSHSNISGMVSFTPARTTPFDSVEISLEGTSRTQVPTATKLAIGTHQFLHLLMPVSESAYPINHVAESGKTYRFNFTFAVPQKLLPTACRHRIANSNCLHDDHTQAPPSMPYSSDKQHDMSPMTVKIEYAIRAKLLHRSSGTGKVEIISQAFRPLHIIPDSADQPPLTFDLINNDYILQKSKTLRKSLFKGKLGTITATSAQPASFRFNPLSPAASSLSTSAPIHVRFDPIDSHDPPPKLGSINSRIRVSTFFSAEPYDSVPSHASMIQTQRPNCSVYETSMHLSTYETSSIKWEKQSERNVAPPLGSSILGRDSGYCTPSESVLASANSAAELAPSTSCDAGSQNDPYYTATIMVPVSLPKTKIWLPSFNSCLLSRVYTLDIALSVQNGTGVPASIIGLRVPVQVSSSSSQSGDTLADTVAENEELDDLAVLLDDRLDAASQIRGEDDILPQY</sequence>
<organism evidence="1 2">
    <name type="scientific">Xylona heveae (strain CBS 132557 / TC161)</name>
    <dbReference type="NCBI Taxonomy" id="1328760"/>
    <lineage>
        <taxon>Eukaryota</taxon>
        <taxon>Fungi</taxon>
        <taxon>Dikarya</taxon>
        <taxon>Ascomycota</taxon>
        <taxon>Pezizomycotina</taxon>
        <taxon>Xylonomycetes</taxon>
        <taxon>Xylonales</taxon>
        <taxon>Xylonaceae</taxon>
        <taxon>Xylona</taxon>
    </lineage>
</organism>
<protein>
    <recommendedName>
        <fullName evidence="3">Arrestin-like N-terminal domain-containing protein</fullName>
    </recommendedName>
</protein>
<dbReference type="InParanoid" id="A0A164Z859"/>
<gene>
    <name evidence="1" type="ORF">L228DRAFT_271705</name>
</gene>
<proteinExistence type="predicted"/>
<name>A0A164Z859_XYLHT</name>
<dbReference type="GeneID" id="28900700"/>
<dbReference type="AlphaFoldDB" id="A0A164Z859"/>
<dbReference type="PANTHER" id="PTHR31904">
    <property type="entry name" value="BYPASS OF STOP CODON PROTEIN 5-RELATED"/>
    <property type="match status" value="1"/>
</dbReference>
<reference evidence="1 2" key="1">
    <citation type="journal article" date="2016" name="Fungal Biol.">
        <title>The genome of Xylona heveae provides a window into fungal endophytism.</title>
        <authorList>
            <person name="Gazis R."/>
            <person name="Kuo A."/>
            <person name="Riley R."/>
            <person name="LaButti K."/>
            <person name="Lipzen A."/>
            <person name="Lin J."/>
            <person name="Amirebrahimi M."/>
            <person name="Hesse C.N."/>
            <person name="Spatafora J.W."/>
            <person name="Henrissat B."/>
            <person name="Hainaut M."/>
            <person name="Grigoriev I.V."/>
            <person name="Hibbett D.S."/>
        </authorList>
    </citation>
    <scope>NUCLEOTIDE SEQUENCE [LARGE SCALE GENOMIC DNA]</scope>
    <source>
        <strain evidence="1 2">TC161</strain>
    </source>
</reference>
<dbReference type="Gene3D" id="2.60.40.640">
    <property type="match status" value="1"/>
</dbReference>
<dbReference type="InterPro" id="IPR014752">
    <property type="entry name" value="Arrestin-like_C"/>
</dbReference>
<dbReference type="InterPro" id="IPR039634">
    <property type="entry name" value="Bul1-like"/>
</dbReference>
<dbReference type="STRING" id="1328760.A0A164Z859"/>
<dbReference type="PANTHER" id="PTHR31904:SF1">
    <property type="entry name" value="BYPASS OF STOP CODON PROTEIN 5-RELATED"/>
    <property type="match status" value="1"/>
</dbReference>
<dbReference type="OrthoDB" id="2283785at2759"/>
<accession>A0A164Z859</accession>
<dbReference type="EMBL" id="KV407469">
    <property type="protein sequence ID" value="KZF18805.1"/>
    <property type="molecule type" value="Genomic_DNA"/>
</dbReference>
<dbReference type="Proteomes" id="UP000076632">
    <property type="component" value="Unassembled WGS sequence"/>
</dbReference>
<evidence type="ECO:0008006" key="3">
    <source>
        <dbReference type="Google" id="ProtNLM"/>
    </source>
</evidence>
<dbReference type="OMA" id="FWERNDQ"/>
<dbReference type="RefSeq" id="XP_018184360.1">
    <property type="nucleotide sequence ID" value="XM_018335563.1"/>
</dbReference>